<feature type="binding site" evidence="5">
    <location>
        <position position="93"/>
    </location>
    <ligand>
        <name>S-methyl-5'-thioadenosine</name>
        <dbReference type="ChEBI" id="CHEBI:17509"/>
    </ligand>
</feature>
<dbReference type="Pfam" id="PF17284">
    <property type="entry name" value="Spermine_synt_N"/>
    <property type="match status" value="1"/>
</dbReference>
<dbReference type="Proteomes" id="UP000256763">
    <property type="component" value="Unassembled WGS sequence"/>
</dbReference>
<accession>A0A3E0X145</accession>
<dbReference type="AlphaFoldDB" id="A0A3E0X145"/>
<dbReference type="InterPro" id="IPR030374">
    <property type="entry name" value="PABS"/>
</dbReference>
<feature type="domain" description="PABS" evidence="7">
    <location>
        <begin position="1"/>
        <end position="224"/>
    </location>
</feature>
<dbReference type="Pfam" id="PF01564">
    <property type="entry name" value="Spermine_synth"/>
    <property type="match status" value="1"/>
</dbReference>
<evidence type="ECO:0000256" key="6">
    <source>
        <dbReference type="PROSITE-ProRule" id="PRU00354"/>
    </source>
</evidence>
<dbReference type="SUPFAM" id="SSF53335">
    <property type="entry name" value="S-adenosyl-L-methionine-dependent methyltransferases"/>
    <property type="match status" value="1"/>
</dbReference>
<evidence type="ECO:0000256" key="3">
    <source>
        <dbReference type="ARBA" id="ARBA00023066"/>
    </source>
</evidence>
<comment type="caution">
    <text evidence="5">Lacks conserved residue(s) required for the propagation of feature annotation.</text>
</comment>
<dbReference type="InterPro" id="IPR029063">
    <property type="entry name" value="SAM-dependent_MTases_sf"/>
</dbReference>
<feature type="binding site" evidence="5">
    <location>
        <position position="21"/>
    </location>
    <ligand>
        <name>S-methyl-5'-thioadenosine</name>
        <dbReference type="ChEBI" id="CHEBI:17509"/>
    </ligand>
</feature>
<keyword evidence="2 5" id="KW-0808">Transferase</keyword>
<evidence type="ECO:0000256" key="2">
    <source>
        <dbReference type="ARBA" id="ARBA00022679"/>
    </source>
</evidence>
<dbReference type="Gene3D" id="2.30.140.10">
    <property type="entry name" value="Spermidine synthase, tetramerisation domain"/>
    <property type="match status" value="1"/>
</dbReference>
<sequence>MLPEYVAKRQRILEDVHSGYQHIVIAEDPRFGRLLYLDDDLQIAESDEVYNQAMIEPLVDTDNLGEVLILGGGDGGVLKAAVQHGSEHAVMVDIDAQVVDLCRTYLPKMCEDAFAADNGELVIGDAFAYLDRDQRYDAIVYDLTMQPVRADQTRKEFIHEILDKVASRLKPEGVFSMQCCGAEEHTLRREIRNGLETYFAQSEQRIVDVPSYLPERWVFASATGPRS</sequence>
<dbReference type="GO" id="GO:0006597">
    <property type="term" value="P:spermine biosynthetic process"/>
    <property type="evidence" value="ECO:0007669"/>
    <property type="project" value="InterPro"/>
</dbReference>
<keyword evidence="9" id="KW-1185">Reference proteome</keyword>
<dbReference type="EMBL" id="NFZW01000005">
    <property type="protein sequence ID" value="RFA38151.1"/>
    <property type="molecule type" value="Genomic_DNA"/>
</dbReference>
<comment type="subunit">
    <text evidence="5">Homodimer or homotetramer.</text>
</comment>
<comment type="pathway">
    <text evidence="5">Amine and polyamine biosynthesis; spermidine biosynthesis; spermidine from putrescine: step 1/1.</text>
</comment>
<feature type="active site" description="Proton acceptor" evidence="5 6">
    <location>
        <position position="142"/>
    </location>
</feature>
<dbReference type="UniPathway" id="UPA00248">
    <property type="reaction ID" value="UER00314"/>
</dbReference>
<keyword evidence="4 5" id="KW-0620">Polyamine biosynthesis</keyword>
<evidence type="ECO:0000313" key="8">
    <source>
        <dbReference type="EMBL" id="RFA38151.1"/>
    </source>
</evidence>
<dbReference type="EC" id="2.5.1.16" evidence="5"/>
<feature type="binding site" evidence="5">
    <location>
        <begin position="125"/>
        <end position="126"/>
    </location>
    <ligand>
        <name>S-methyl-5'-thioadenosine</name>
        <dbReference type="ChEBI" id="CHEBI:17509"/>
    </ligand>
</feature>
<comment type="function">
    <text evidence="5">Catalyzes the irreversible transfer of a propylamine group from the amino donor S-adenosylmethioninamine (decarboxy-AdoMet) to putrescine (1,4-diaminobutane) to yield spermidine.</text>
</comment>
<comment type="similarity">
    <text evidence="1 5">Belongs to the spermidine/spermine synthase family.</text>
</comment>
<dbReference type="PROSITE" id="PS51006">
    <property type="entry name" value="PABS_2"/>
    <property type="match status" value="1"/>
</dbReference>
<evidence type="ECO:0000256" key="4">
    <source>
        <dbReference type="ARBA" id="ARBA00023115"/>
    </source>
</evidence>
<dbReference type="Gene3D" id="3.40.50.150">
    <property type="entry name" value="Vaccinia Virus protein VP39"/>
    <property type="match status" value="1"/>
</dbReference>
<dbReference type="OrthoDB" id="5972275at2"/>
<comment type="catalytic activity">
    <reaction evidence="5">
        <text>S-adenosyl 3-(methylsulfanyl)propylamine + putrescine = S-methyl-5'-thioadenosine + spermidine + H(+)</text>
        <dbReference type="Rhea" id="RHEA:12721"/>
        <dbReference type="ChEBI" id="CHEBI:15378"/>
        <dbReference type="ChEBI" id="CHEBI:17509"/>
        <dbReference type="ChEBI" id="CHEBI:57443"/>
        <dbReference type="ChEBI" id="CHEBI:57834"/>
        <dbReference type="ChEBI" id="CHEBI:326268"/>
        <dbReference type="EC" id="2.5.1.16"/>
    </reaction>
</comment>
<evidence type="ECO:0000259" key="7">
    <source>
        <dbReference type="PROSITE" id="PS51006"/>
    </source>
</evidence>
<keyword evidence="3 5" id="KW-0745">Spermidine biosynthesis</keyword>
<dbReference type="PANTHER" id="PTHR46315">
    <property type="entry name" value="SPERMINE SYNTHASE"/>
    <property type="match status" value="1"/>
</dbReference>
<dbReference type="PANTHER" id="PTHR46315:SF1">
    <property type="entry name" value="SPERMINE SYNTHASE"/>
    <property type="match status" value="1"/>
</dbReference>
<comment type="caution">
    <text evidence="8">The sequence shown here is derived from an EMBL/GenBank/DDBJ whole genome shotgun (WGS) entry which is preliminary data.</text>
</comment>
<dbReference type="InterPro" id="IPR015576">
    <property type="entry name" value="Spermine_synthase_animal"/>
</dbReference>
<gene>
    <name evidence="5" type="primary">speE</name>
    <name evidence="8" type="ORF">CAL65_06305</name>
</gene>
<feature type="binding site" evidence="5">
    <location>
        <position position="74"/>
    </location>
    <ligand>
        <name>spermidine</name>
        <dbReference type="ChEBI" id="CHEBI:57834"/>
    </ligand>
</feature>
<evidence type="ECO:0000256" key="5">
    <source>
        <dbReference type="HAMAP-Rule" id="MF_00198"/>
    </source>
</evidence>
<reference evidence="9" key="1">
    <citation type="submission" date="2017-05" db="EMBL/GenBank/DDBJ databases">
        <authorList>
            <person name="Sharma S."/>
            <person name="Sidhu C."/>
            <person name="Pinnaka A.K."/>
        </authorList>
    </citation>
    <scope>NUCLEOTIDE SEQUENCE [LARGE SCALE GENOMIC DNA]</scope>
    <source>
        <strain evidence="9">AK93</strain>
    </source>
</reference>
<dbReference type="GO" id="GO:0016768">
    <property type="term" value="F:spermine synthase activity"/>
    <property type="evidence" value="ECO:0007669"/>
    <property type="project" value="InterPro"/>
</dbReference>
<protein>
    <recommendedName>
        <fullName evidence="5">Polyamine aminopropyltransferase</fullName>
    </recommendedName>
    <alternativeName>
        <fullName evidence="5">Putrescine aminopropyltransferase</fullName>
        <shortName evidence="5">PAPT</shortName>
    </alternativeName>
    <alternativeName>
        <fullName evidence="5">Spermidine synthase</fullName>
        <shortName evidence="5">SPDS</shortName>
        <shortName evidence="5">SPDSY</shortName>
        <ecNumber evidence="5">2.5.1.16</ecNumber>
    </alternativeName>
</protein>
<dbReference type="GO" id="GO:0004766">
    <property type="term" value="F:spermidine synthase activity"/>
    <property type="evidence" value="ECO:0007669"/>
    <property type="project" value="UniProtKB-UniRule"/>
</dbReference>
<proteinExistence type="inferred from homology"/>
<evidence type="ECO:0000256" key="1">
    <source>
        <dbReference type="ARBA" id="ARBA00007867"/>
    </source>
</evidence>
<dbReference type="InterPro" id="IPR037163">
    <property type="entry name" value="Spermidine_synt_N_sf"/>
</dbReference>
<dbReference type="CDD" id="cd02440">
    <property type="entry name" value="AdoMet_MTases"/>
    <property type="match status" value="1"/>
</dbReference>
<dbReference type="InterPro" id="IPR001045">
    <property type="entry name" value="Spermi_synthase"/>
</dbReference>
<evidence type="ECO:0000313" key="9">
    <source>
        <dbReference type="Proteomes" id="UP000256763"/>
    </source>
</evidence>
<dbReference type="GO" id="GO:0008295">
    <property type="term" value="P:spermidine biosynthetic process"/>
    <property type="evidence" value="ECO:0007669"/>
    <property type="project" value="UniProtKB-UniRule"/>
</dbReference>
<dbReference type="InterPro" id="IPR035246">
    <property type="entry name" value="Spermidine_synt_N"/>
</dbReference>
<organism evidence="8 9">
    <name type="scientific">Alkalilimnicola ehrlichii</name>
    <dbReference type="NCBI Taxonomy" id="351052"/>
    <lineage>
        <taxon>Bacteria</taxon>
        <taxon>Pseudomonadati</taxon>
        <taxon>Pseudomonadota</taxon>
        <taxon>Gammaproteobacteria</taxon>
        <taxon>Chromatiales</taxon>
        <taxon>Ectothiorhodospiraceae</taxon>
        <taxon>Alkalilimnicola</taxon>
    </lineage>
</organism>
<dbReference type="HAMAP" id="MF_00198">
    <property type="entry name" value="Spermidine_synth"/>
    <property type="match status" value="1"/>
</dbReference>
<name>A0A3E0X145_9GAMM</name>